<dbReference type="SUPFAM" id="SSF51735">
    <property type="entry name" value="NAD(P)-binding Rossmann-fold domains"/>
    <property type="match status" value="1"/>
</dbReference>
<dbReference type="AlphaFoldDB" id="A0A172TE49"/>
<reference evidence="3 4" key="1">
    <citation type="submission" date="2015-01" db="EMBL/GenBank/DDBJ databases">
        <title>Paenibacillus swuensis/DY6/whole genome sequencing.</title>
        <authorList>
            <person name="Kim M.K."/>
            <person name="Srinivasan S."/>
            <person name="Lee J.-J."/>
        </authorList>
    </citation>
    <scope>NUCLEOTIDE SEQUENCE [LARGE SCALE GENOMIC DNA]</scope>
    <source>
        <strain evidence="3 4">DY6</strain>
    </source>
</reference>
<evidence type="ECO:0000313" key="4">
    <source>
        <dbReference type="Proteomes" id="UP000076927"/>
    </source>
</evidence>
<evidence type="ECO:0000259" key="1">
    <source>
        <dbReference type="Pfam" id="PF01408"/>
    </source>
</evidence>
<organism evidence="3 4">
    <name type="scientific">Paenibacillus swuensis</name>
    <dbReference type="NCBI Taxonomy" id="1178515"/>
    <lineage>
        <taxon>Bacteria</taxon>
        <taxon>Bacillati</taxon>
        <taxon>Bacillota</taxon>
        <taxon>Bacilli</taxon>
        <taxon>Bacillales</taxon>
        <taxon>Paenibacillaceae</taxon>
        <taxon>Paenibacillus</taxon>
    </lineage>
</organism>
<dbReference type="InterPro" id="IPR000683">
    <property type="entry name" value="Gfo/Idh/MocA-like_OxRdtase_N"/>
</dbReference>
<dbReference type="PATRIC" id="fig|1178515.4.peg.397"/>
<gene>
    <name evidence="3" type="ORF">SY83_02090</name>
</gene>
<name>A0A172TE49_9BACL</name>
<dbReference type="EMBL" id="CP011388">
    <property type="protein sequence ID" value="ANE45319.1"/>
    <property type="molecule type" value="Genomic_DNA"/>
</dbReference>
<dbReference type="Gene3D" id="3.30.360.10">
    <property type="entry name" value="Dihydrodipicolinate Reductase, domain 2"/>
    <property type="match status" value="1"/>
</dbReference>
<dbReference type="KEGG" id="pswu:SY83_02090"/>
<sequence>MDKLKVGMISFAHLHAHSYLDALVQMPDVVIVGIADENRSRVEDVLNRYQLPYYENYHDLLATDVDAVVICSENAYHAQMTIDAARAGKNVLCEKPLGISVQEMERMIEVCKENDVQLMTAFPCRYLAAVVQAKKAIDDGEIGNIVAIKGTNRGSFPQPEWFADKTLSGGGAVMDHTVHVMDLMNWFLGSRVVEVHAYAESLFYGKKIDDSGMVHVKFDNGVFAVLDPSWSRTASYPTWGDVTMEIVGTKGVLSIDSFAQKNVVYSEETGKGEWSYWGDNMDLYMLKAFVQAILDGNPVPISGEDGLRSVEVALGAYESATLGRPVTLPQKTK</sequence>
<evidence type="ECO:0000259" key="2">
    <source>
        <dbReference type="Pfam" id="PF22725"/>
    </source>
</evidence>
<feature type="domain" description="Gfo/Idh/MocA-like oxidoreductase N-terminal" evidence="1">
    <location>
        <begin position="7"/>
        <end position="121"/>
    </location>
</feature>
<keyword evidence="4" id="KW-1185">Reference proteome</keyword>
<dbReference type="InterPro" id="IPR036291">
    <property type="entry name" value="NAD(P)-bd_dom_sf"/>
</dbReference>
<dbReference type="InterPro" id="IPR051450">
    <property type="entry name" value="Gfo/Idh/MocA_Oxidoreductases"/>
</dbReference>
<dbReference type="Gene3D" id="3.40.50.720">
    <property type="entry name" value="NAD(P)-binding Rossmann-like Domain"/>
    <property type="match status" value="1"/>
</dbReference>
<feature type="domain" description="GFO/IDH/MocA-like oxidoreductase" evidence="2">
    <location>
        <begin position="131"/>
        <end position="253"/>
    </location>
</feature>
<protein>
    <submittedName>
        <fullName evidence="3">Dehydrogenase</fullName>
    </submittedName>
</protein>
<accession>A0A172TE49</accession>
<dbReference type="InterPro" id="IPR055170">
    <property type="entry name" value="GFO_IDH_MocA-like_dom"/>
</dbReference>
<dbReference type="OrthoDB" id="9815825at2"/>
<proteinExistence type="predicted"/>
<dbReference type="SUPFAM" id="SSF55347">
    <property type="entry name" value="Glyceraldehyde-3-phosphate dehydrogenase-like, C-terminal domain"/>
    <property type="match status" value="1"/>
</dbReference>
<dbReference type="Pfam" id="PF22725">
    <property type="entry name" value="GFO_IDH_MocA_C3"/>
    <property type="match status" value="1"/>
</dbReference>
<dbReference type="RefSeq" id="WP_068603813.1">
    <property type="nucleotide sequence ID" value="NZ_CP011388.1"/>
</dbReference>
<dbReference type="STRING" id="1178515.SY83_02090"/>
<dbReference type="PANTHER" id="PTHR43377">
    <property type="entry name" value="BILIVERDIN REDUCTASE A"/>
    <property type="match status" value="1"/>
</dbReference>
<dbReference type="Proteomes" id="UP000076927">
    <property type="component" value="Chromosome"/>
</dbReference>
<dbReference type="GO" id="GO:0000166">
    <property type="term" value="F:nucleotide binding"/>
    <property type="evidence" value="ECO:0007669"/>
    <property type="project" value="InterPro"/>
</dbReference>
<evidence type="ECO:0000313" key="3">
    <source>
        <dbReference type="EMBL" id="ANE45319.1"/>
    </source>
</evidence>
<dbReference type="Pfam" id="PF01408">
    <property type="entry name" value="GFO_IDH_MocA"/>
    <property type="match status" value="1"/>
</dbReference>
<dbReference type="PANTHER" id="PTHR43377:SF1">
    <property type="entry name" value="BILIVERDIN REDUCTASE A"/>
    <property type="match status" value="1"/>
</dbReference>